<name>A0A0P1AY70_PLAHL</name>
<evidence type="ECO:0000313" key="2">
    <source>
        <dbReference type="Proteomes" id="UP000054928"/>
    </source>
</evidence>
<accession>A0A0P1AY70</accession>
<keyword evidence="2" id="KW-1185">Reference proteome</keyword>
<dbReference type="RefSeq" id="XP_024582034.1">
    <property type="nucleotide sequence ID" value="XM_024716435.1"/>
</dbReference>
<organism evidence="1 2">
    <name type="scientific">Plasmopara halstedii</name>
    <name type="common">Downy mildew of sunflower</name>
    <dbReference type="NCBI Taxonomy" id="4781"/>
    <lineage>
        <taxon>Eukaryota</taxon>
        <taxon>Sar</taxon>
        <taxon>Stramenopiles</taxon>
        <taxon>Oomycota</taxon>
        <taxon>Peronosporomycetes</taxon>
        <taxon>Peronosporales</taxon>
        <taxon>Peronosporaceae</taxon>
        <taxon>Plasmopara</taxon>
    </lineage>
</organism>
<proteinExistence type="predicted"/>
<dbReference type="Proteomes" id="UP000054928">
    <property type="component" value="Unassembled WGS sequence"/>
</dbReference>
<dbReference type="GeneID" id="36397003"/>
<evidence type="ECO:0000313" key="1">
    <source>
        <dbReference type="EMBL" id="CEG45665.1"/>
    </source>
</evidence>
<sequence>MYDRGQIPQGHCGVANACILNGLKEVIIIGQLLAHVHYSYTGVAQNLAGFLIKATPCL</sequence>
<dbReference type="EMBL" id="CCYD01001640">
    <property type="protein sequence ID" value="CEG45665.1"/>
    <property type="molecule type" value="Genomic_DNA"/>
</dbReference>
<protein>
    <submittedName>
        <fullName evidence="1">Uncharacterized protein</fullName>
    </submittedName>
</protein>
<dbReference type="AlphaFoldDB" id="A0A0P1AY70"/>
<reference evidence="2" key="1">
    <citation type="submission" date="2014-09" db="EMBL/GenBank/DDBJ databases">
        <authorList>
            <person name="Sharma Rahul"/>
            <person name="Thines Marco"/>
        </authorList>
    </citation>
    <scope>NUCLEOTIDE SEQUENCE [LARGE SCALE GENOMIC DNA]</scope>
</reference>